<dbReference type="AlphaFoldDB" id="A0A5C4RVW8"/>
<dbReference type="PROSITE" id="PS51257">
    <property type="entry name" value="PROKAR_LIPOPROTEIN"/>
    <property type="match status" value="1"/>
</dbReference>
<name>A0A5C4RVW8_9GAMM</name>
<evidence type="ECO:0000313" key="2">
    <source>
        <dbReference type="Proteomes" id="UP000305760"/>
    </source>
</evidence>
<dbReference type="InterPro" id="IPR021457">
    <property type="entry name" value="DUF3108"/>
</dbReference>
<comment type="caution">
    <text evidence="1">The sequence shown here is derived from an EMBL/GenBank/DDBJ whole genome shotgun (WGS) entry which is preliminary data.</text>
</comment>
<keyword evidence="2" id="KW-1185">Reference proteome</keyword>
<accession>A0A5C4RVW8</accession>
<organism evidence="1 2">
    <name type="scientific">Arenimonas terrae</name>
    <dbReference type="NCBI Taxonomy" id="2546226"/>
    <lineage>
        <taxon>Bacteria</taxon>
        <taxon>Pseudomonadati</taxon>
        <taxon>Pseudomonadota</taxon>
        <taxon>Gammaproteobacteria</taxon>
        <taxon>Lysobacterales</taxon>
        <taxon>Lysobacteraceae</taxon>
        <taxon>Arenimonas</taxon>
    </lineage>
</organism>
<sequence>MRCWWRRWTCWPAAVCACVPITWSWTAVAWPPRCSCATTTASRRPDMRSPILFVTTLLLAIALPAASRAAPPPKAFTAEYEVFQNDKKLGTGRIQLRALGNGRWELMTLSEATEGLFAAAGVRREERSQLRWAGDVPETVEYRMQQKAAWSSREQHLVVDAGTRRARSTYKGQTTDLPYSAGLLDKHGVTAAIMSDLAAGKRGEFNYTVAERRVVEPQRFRTAANVRLRTAIGTLRAIRVERVRESGDGRVTKIWFARERGWLPLRITQYEADGESLEMRITAIR</sequence>
<protein>
    <submittedName>
        <fullName evidence="1">DUF3108 domain-containing protein</fullName>
    </submittedName>
</protein>
<gene>
    <name evidence="1" type="ORF">E1B00_06470</name>
</gene>
<dbReference type="Pfam" id="PF11306">
    <property type="entry name" value="DUF3108"/>
    <property type="match status" value="1"/>
</dbReference>
<dbReference type="EMBL" id="SMDR01000001">
    <property type="protein sequence ID" value="TNJ35396.1"/>
    <property type="molecule type" value="Genomic_DNA"/>
</dbReference>
<dbReference type="Proteomes" id="UP000305760">
    <property type="component" value="Unassembled WGS sequence"/>
</dbReference>
<dbReference type="OrthoDB" id="6007799at2"/>
<evidence type="ECO:0000313" key="1">
    <source>
        <dbReference type="EMBL" id="TNJ35396.1"/>
    </source>
</evidence>
<proteinExistence type="predicted"/>
<reference evidence="1 2" key="1">
    <citation type="submission" date="2019-03" db="EMBL/GenBank/DDBJ databases">
        <title>Arenimonas daejeonensis sp. nov., isolated from compost.</title>
        <authorList>
            <person name="Jeon C.O."/>
        </authorList>
    </citation>
    <scope>NUCLEOTIDE SEQUENCE [LARGE SCALE GENOMIC DNA]</scope>
    <source>
        <strain evidence="1 2">R29</strain>
    </source>
</reference>